<dbReference type="Proteomes" id="UP001152622">
    <property type="component" value="Chromosome 6"/>
</dbReference>
<sequence>MPALPAPPATPVTVSLPATFGSVTPEINRIPGSSHMIDVDRKTGALDPRPHSSRARSQAKNEKTRRKLSEPRISPRSTSSLGYETATNPLHGAKSCFKQGPFSAKAPSGAFQSFRPSELGQRTARVAALPAPAPTTFKRLAVTLRRGRIAPCRPGNFAPVALKAHRGDLLPPHVVEWPRGTGGRSTTYRPIDPNFSPACPHSRIKAAAPDAMSAQVTRRLWRGSRLPDSSAAAPVSPGLPGGSSSSDAELTPAPSRTLFTPDKLAPVQQVHFLFCEAN</sequence>
<feature type="compositionally biased region" description="Polar residues" evidence="1">
    <location>
        <begin position="75"/>
        <end position="86"/>
    </location>
</feature>
<comment type="caution">
    <text evidence="2">The sequence shown here is derived from an EMBL/GenBank/DDBJ whole genome shotgun (WGS) entry which is preliminary data.</text>
</comment>
<organism evidence="2 3">
    <name type="scientific">Synaphobranchus kaupii</name>
    <name type="common">Kaup's arrowtooth eel</name>
    <dbReference type="NCBI Taxonomy" id="118154"/>
    <lineage>
        <taxon>Eukaryota</taxon>
        <taxon>Metazoa</taxon>
        <taxon>Chordata</taxon>
        <taxon>Craniata</taxon>
        <taxon>Vertebrata</taxon>
        <taxon>Euteleostomi</taxon>
        <taxon>Actinopterygii</taxon>
        <taxon>Neopterygii</taxon>
        <taxon>Teleostei</taxon>
        <taxon>Anguilliformes</taxon>
        <taxon>Synaphobranchidae</taxon>
        <taxon>Synaphobranchus</taxon>
    </lineage>
</organism>
<protein>
    <submittedName>
        <fullName evidence="2">Uncharacterized protein</fullName>
    </submittedName>
</protein>
<name>A0A9Q1FDI7_SYNKA</name>
<evidence type="ECO:0000313" key="3">
    <source>
        <dbReference type="Proteomes" id="UP001152622"/>
    </source>
</evidence>
<proteinExistence type="predicted"/>
<feature type="compositionally biased region" description="Low complexity" evidence="1">
    <location>
        <begin position="229"/>
        <end position="246"/>
    </location>
</feature>
<feature type="compositionally biased region" description="Basic and acidic residues" evidence="1">
    <location>
        <begin position="59"/>
        <end position="70"/>
    </location>
</feature>
<feature type="region of interest" description="Disordered" evidence="1">
    <location>
        <begin position="225"/>
        <end position="257"/>
    </location>
</feature>
<reference evidence="2" key="1">
    <citation type="journal article" date="2023" name="Science">
        <title>Genome structures resolve the early diversification of teleost fishes.</title>
        <authorList>
            <person name="Parey E."/>
            <person name="Louis A."/>
            <person name="Montfort J."/>
            <person name="Bouchez O."/>
            <person name="Roques C."/>
            <person name="Iampietro C."/>
            <person name="Lluch J."/>
            <person name="Castinel A."/>
            <person name="Donnadieu C."/>
            <person name="Desvignes T."/>
            <person name="Floi Bucao C."/>
            <person name="Jouanno E."/>
            <person name="Wen M."/>
            <person name="Mejri S."/>
            <person name="Dirks R."/>
            <person name="Jansen H."/>
            <person name="Henkel C."/>
            <person name="Chen W.J."/>
            <person name="Zahm M."/>
            <person name="Cabau C."/>
            <person name="Klopp C."/>
            <person name="Thompson A.W."/>
            <person name="Robinson-Rechavi M."/>
            <person name="Braasch I."/>
            <person name="Lecointre G."/>
            <person name="Bobe J."/>
            <person name="Postlethwait J.H."/>
            <person name="Berthelot C."/>
            <person name="Roest Crollius H."/>
            <person name="Guiguen Y."/>
        </authorList>
    </citation>
    <scope>NUCLEOTIDE SEQUENCE</scope>
    <source>
        <strain evidence="2">WJC10195</strain>
    </source>
</reference>
<evidence type="ECO:0000313" key="2">
    <source>
        <dbReference type="EMBL" id="KAJ8356038.1"/>
    </source>
</evidence>
<dbReference type="AlphaFoldDB" id="A0A9Q1FDI7"/>
<evidence type="ECO:0000256" key="1">
    <source>
        <dbReference type="SAM" id="MobiDB-lite"/>
    </source>
</evidence>
<feature type="region of interest" description="Disordered" evidence="1">
    <location>
        <begin position="22"/>
        <end position="86"/>
    </location>
</feature>
<dbReference type="EMBL" id="JAINUF010000006">
    <property type="protein sequence ID" value="KAJ8356038.1"/>
    <property type="molecule type" value="Genomic_DNA"/>
</dbReference>
<keyword evidence="3" id="KW-1185">Reference proteome</keyword>
<feature type="compositionally biased region" description="Basic and acidic residues" evidence="1">
    <location>
        <begin position="37"/>
        <end position="50"/>
    </location>
</feature>
<gene>
    <name evidence="2" type="ORF">SKAU_G00188320</name>
</gene>
<accession>A0A9Q1FDI7</accession>